<dbReference type="PROSITE" id="PS50003">
    <property type="entry name" value="PH_DOMAIN"/>
    <property type="match status" value="1"/>
</dbReference>
<evidence type="ECO:0000313" key="5">
    <source>
        <dbReference type="EMBL" id="KDQ55167.1"/>
    </source>
</evidence>
<sequence>MSGHPHAPLRDRLLSNSPDPVKSAILRDSGHGWSTMPPNTNTNQPISSTAGGSVTSPLRISKRDSPRGSRVQGGVLVPRRNSKSFKHVATNQLVSKSPFKSQIPTPSTPTPSVPAPLTPRKVSGEKRPRPLSMAENENPLGNKRRQSNGFKGLVTLEPVSKSPFKKCVEGEGEDEDVPPPLPPKPSRVPVLPLIAASSLTPSRVPVPSHYSSPAPARSTMVSPPPAPRSSMISPPPVSTPRSALASPARSALVSKRLHGPRSSDNGFFGGGIFGSGSGGGKKQRRKTVTFNECCDVVEFDQESIEFREDPFEDSGEEGERDDLEEGRDGEEEEEVGGHEEGREGEEEGDEREKVDDSFDELREEASMEVDDYERHHQEREEDHGRVEDDSLHVDDLQEEGLGNDSIAGLVESMLQDTVPSFGGSPPPPAPGQWEDRVQGSPLGRVAQSSPHGRMQSSPHGPLSPHAHAGPQSSYFDAPHPHETTDAHHAQRMVGMKQLGRGYQEGVERGGGGQRHPMYPFSPPLPNPVEYAGGVGVLPNPFDYSPGSIAALGAAPSTGAGQLPATYAAPSTPTRNPPPPGVTSPGSHVPLGRTSHSERAKAERGRERRGGEGDVGEEVERLPGSPSPVKKRGEVFGNKDSFEGSERIKDEVEPIESSFLSGDLSFGREVSLSALALDELLKEEGAGQGESQQGRGGGELGVIYRRGIEEVPVVKSSTPPRPQRGTPPPSAVVGRAQRGEGRQRMSSPPAFGSATTRFFLGRETTRGGSVPLVEVKGGSTPPLQVLRGSTPPLQVQRGSTPPLQVQRTSTPPLQVQRTSTPPVAPAQISSPLPPIQPLEVPSRSASPFSSLTRRPGSPALGLDLQDLHRRVASPLGRTMGLGLMDTGSSGSLRSNGSGSEKGSVGGRSPRISREDVARRLMKKRSVESPLREVLEGGEIWVKETESSREGSGEVEVEVEEKGKERKGKGKERATPSTDVSVDEAVIGRVERREVGAPLRRGENPTFDGVMEVDPEVQSIDPPRPSFHQRAHTIDDFSNLSGSGFEALEVDFGGSAFFGGREGECGDEEEGGGGGGGGRVDIGDVRSALDRLMDDVASSTSSKQTLASVGSGVKTAGDRGLGVGGKGMGREEGGMRRSPAMVDVRIKEVEMPSHEDVEEEETEEMEQEEEQEEEEEEREEDESMDTEVDGGEDVMGDGLLRRAATDTGLLSAGHFMSPAPSRTGSGASSIGPPVPAKEAIKTREEMILAKRREARRAEEELMMGYSVTPPKRFRPRDDPEGGSPVAPSPLRSGRPSKRRSLSTGDAEDLLALRRGASVRKRSGGGLLDVPFQTEEDDRLVDSINRELQKRDGPNKSKYYVKQREEMIVASSSESDNVSHVGAAGDVNTGRAWRTVRRPSDMNEYAKQIKAYRAQDASAKLQGKVFVRVVGVRALDVPIPQEPTALTCTLNNGIHYVTTPESRLGHDSLIDQEFELIEHPKLEFTLTLKIRRDPHIIAQFKANAPPPPVVAQPPPPPPPSKGGFRSFFSSPKKQPQPVRPPPPQPVHRLEENLARYLKSDGTLARAFIAFKDIAKHCDTKLFETSFPLIGQRSEVGNKVNSMQVGELILQIFRLPPLPGIAQDQLPQSLEECHRGLRHVQWHKQTYYEGTLTQCGGDCSTWRRRQFRVVGGSLIAFNDVTKKATATIDLKKALSVENDQGSPSALSPTSARNSYFDDGFSGVERSFRIMFPKNQEIVFFADTDDEKARWLEVLHALVGHIPPNPLWAELIWQRRDELAKQPSVSSSKGSMVSSSTTSSESYQPRWQQR</sequence>
<dbReference type="GO" id="GO:0005525">
    <property type="term" value="F:GTP binding"/>
    <property type="evidence" value="ECO:0007669"/>
    <property type="project" value="TreeGrafter"/>
</dbReference>
<dbReference type="PANTHER" id="PTHR36100:SF1">
    <property type="entry name" value="BUD SITE SELECTION PROTEIN 4"/>
    <property type="match status" value="1"/>
</dbReference>
<feature type="compositionally biased region" description="Acidic residues" evidence="3">
    <location>
        <begin position="310"/>
        <end position="334"/>
    </location>
</feature>
<evidence type="ECO:0000256" key="1">
    <source>
        <dbReference type="ARBA" id="ARBA00022618"/>
    </source>
</evidence>
<feature type="compositionally biased region" description="Low complexity" evidence="3">
    <location>
        <begin position="886"/>
        <end position="897"/>
    </location>
</feature>
<feature type="region of interest" description="Disordered" evidence="3">
    <location>
        <begin position="1057"/>
        <end position="1080"/>
    </location>
</feature>
<dbReference type="SUPFAM" id="SSF50729">
    <property type="entry name" value="PH domain-like"/>
    <property type="match status" value="1"/>
</dbReference>
<feature type="compositionally biased region" description="Basic and acidic residues" evidence="3">
    <location>
        <begin position="639"/>
        <end position="648"/>
    </location>
</feature>
<feature type="region of interest" description="Disordered" evidence="3">
    <location>
        <begin position="1209"/>
        <end position="1240"/>
    </location>
</feature>
<feature type="compositionally biased region" description="Basic and acidic residues" evidence="3">
    <location>
        <begin position="940"/>
        <end position="950"/>
    </location>
</feature>
<dbReference type="STRING" id="933084.A0A067PV60"/>
<evidence type="ECO:0000259" key="4">
    <source>
        <dbReference type="PROSITE" id="PS50003"/>
    </source>
</evidence>
<dbReference type="Pfam" id="PF00169">
    <property type="entry name" value="PH"/>
    <property type="match status" value="1"/>
</dbReference>
<reference evidence="6" key="1">
    <citation type="journal article" date="2014" name="Proc. Natl. Acad. Sci. U.S.A.">
        <title>Extensive sampling of basidiomycete genomes demonstrates inadequacy of the white-rot/brown-rot paradigm for wood decay fungi.</title>
        <authorList>
            <person name="Riley R."/>
            <person name="Salamov A.A."/>
            <person name="Brown D.W."/>
            <person name="Nagy L.G."/>
            <person name="Floudas D."/>
            <person name="Held B.W."/>
            <person name="Levasseur A."/>
            <person name="Lombard V."/>
            <person name="Morin E."/>
            <person name="Otillar R."/>
            <person name="Lindquist E.A."/>
            <person name="Sun H."/>
            <person name="LaButti K.M."/>
            <person name="Schmutz J."/>
            <person name="Jabbour D."/>
            <person name="Luo H."/>
            <person name="Baker S.E."/>
            <person name="Pisabarro A.G."/>
            <person name="Walton J.D."/>
            <person name="Blanchette R.A."/>
            <person name="Henrissat B."/>
            <person name="Martin F."/>
            <person name="Cullen D."/>
            <person name="Hibbett D.S."/>
            <person name="Grigoriev I.V."/>
        </authorList>
    </citation>
    <scope>NUCLEOTIDE SEQUENCE [LARGE SCALE GENOMIC DNA]</scope>
    <source>
        <strain evidence="6">MUCL 33604</strain>
    </source>
</reference>
<evidence type="ECO:0000313" key="6">
    <source>
        <dbReference type="Proteomes" id="UP000027265"/>
    </source>
</evidence>
<feature type="compositionally biased region" description="Basic and acidic residues" evidence="3">
    <location>
        <begin position="594"/>
        <end position="611"/>
    </location>
</feature>
<feature type="region of interest" description="Disordered" evidence="3">
    <location>
        <begin position="561"/>
        <end position="648"/>
    </location>
</feature>
<dbReference type="InterPro" id="IPR011993">
    <property type="entry name" value="PH-like_dom_sf"/>
</dbReference>
<dbReference type="SMART" id="SM00233">
    <property type="entry name" value="PH"/>
    <property type="match status" value="1"/>
</dbReference>
<keyword evidence="1" id="KW-0132">Cell division</keyword>
<dbReference type="OrthoDB" id="2123378at2759"/>
<protein>
    <recommendedName>
        <fullName evidence="4">PH domain-containing protein</fullName>
    </recommendedName>
</protein>
<feature type="compositionally biased region" description="Acidic residues" evidence="3">
    <location>
        <begin position="1154"/>
        <end position="1193"/>
    </location>
</feature>
<feature type="compositionally biased region" description="Polar residues" evidence="3">
    <location>
        <begin position="790"/>
        <end position="820"/>
    </location>
</feature>
<proteinExistence type="predicted"/>
<feature type="compositionally biased region" description="Polar residues" evidence="3">
    <location>
        <begin position="36"/>
        <end position="58"/>
    </location>
</feature>
<dbReference type="InterPro" id="IPR052007">
    <property type="entry name" value="Bud4"/>
</dbReference>
<feature type="domain" description="PH" evidence="4">
    <location>
        <begin position="1641"/>
        <end position="1755"/>
    </location>
</feature>
<dbReference type="GO" id="GO:0051301">
    <property type="term" value="P:cell division"/>
    <property type="evidence" value="ECO:0007669"/>
    <property type="project" value="UniProtKB-KW"/>
</dbReference>
<feature type="region of interest" description="Disordered" evidence="3">
    <location>
        <begin position="1777"/>
        <end position="1805"/>
    </location>
</feature>
<dbReference type="HOGENOM" id="CLU_004594_0_0_1"/>
<evidence type="ECO:0000256" key="2">
    <source>
        <dbReference type="ARBA" id="ARBA00023306"/>
    </source>
</evidence>
<feature type="region of interest" description="Disordered" evidence="3">
    <location>
        <begin position="299"/>
        <end position="488"/>
    </location>
</feature>
<feature type="compositionally biased region" description="Basic and acidic residues" evidence="3">
    <location>
        <begin position="478"/>
        <end position="488"/>
    </location>
</feature>
<gene>
    <name evidence="5" type="ORF">JAAARDRAFT_181183</name>
</gene>
<feature type="compositionally biased region" description="Basic and acidic residues" evidence="3">
    <location>
        <begin position="372"/>
        <end position="395"/>
    </location>
</feature>
<feature type="compositionally biased region" description="Pro residues" evidence="3">
    <location>
        <begin position="106"/>
        <end position="117"/>
    </location>
</feature>
<feature type="compositionally biased region" description="Polar residues" evidence="3">
    <location>
        <begin position="89"/>
        <end position="103"/>
    </location>
</feature>
<feature type="compositionally biased region" description="Polar residues" evidence="3">
    <location>
        <begin position="446"/>
        <end position="458"/>
    </location>
</feature>
<feature type="region of interest" description="Disordered" evidence="3">
    <location>
        <begin position="1"/>
        <end position="286"/>
    </location>
</feature>
<dbReference type="Proteomes" id="UP000027265">
    <property type="component" value="Unassembled WGS sequence"/>
</dbReference>
<dbReference type="PANTHER" id="PTHR36100">
    <property type="entry name" value="BUD SITE SELECTION PROTEIN 4"/>
    <property type="match status" value="1"/>
</dbReference>
<feature type="compositionally biased region" description="Basic and acidic residues" evidence="3">
    <location>
        <begin position="350"/>
        <end position="365"/>
    </location>
</feature>
<organism evidence="5 6">
    <name type="scientific">Jaapia argillacea MUCL 33604</name>
    <dbReference type="NCBI Taxonomy" id="933084"/>
    <lineage>
        <taxon>Eukaryota</taxon>
        <taxon>Fungi</taxon>
        <taxon>Dikarya</taxon>
        <taxon>Basidiomycota</taxon>
        <taxon>Agaricomycotina</taxon>
        <taxon>Agaricomycetes</taxon>
        <taxon>Agaricomycetidae</taxon>
        <taxon>Jaapiales</taxon>
        <taxon>Jaapiaceae</taxon>
        <taxon>Jaapia</taxon>
    </lineage>
</organism>
<dbReference type="InterPro" id="IPR001849">
    <property type="entry name" value="PH_domain"/>
</dbReference>
<evidence type="ECO:0000256" key="3">
    <source>
        <dbReference type="SAM" id="MobiDB-lite"/>
    </source>
</evidence>
<feature type="compositionally biased region" description="Polar residues" evidence="3">
    <location>
        <begin position="1095"/>
        <end position="1106"/>
    </location>
</feature>
<dbReference type="Gene3D" id="2.30.29.30">
    <property type="entry name" value="Pleckstrin-homology domain (PH domain)/Phosphotyrosine-binding domain (PTB)"/>
    <property type="match status" value="1"/>
</dbReference>
<feature type="compositionally biased region" description="Polar residues" evidence="3">
    <location>
        <begin position="842"/>
        <end position="851"/>
    </location>
</feature>
<feature type="region of interest" description="Disordered" evidence="3">
    <location>
        <begin position="1254"/>
        <end position="1306"/>
    </location>
</feature>
<dbReference type="EMBL" id="KL197726">
    <property type="protein sequence ID" value="KDQ55167.1"/>
    <property type="molecule type" value="Genomic_DNA"/>
</dbReference>
<feature type="compositionally biased region" description="Low complexity" evidence="3">
    <location>
        <begin position="1779"/>
        <end position="1797"/>
    </location>
</feature>
<feature type="compositionally biased region" description="Low complexity" evidence="3">
    <location>
        <begin position="239"/>
        <end position="252"/>
    </location>
</feature>
<feature type="region of interest" description="Disordered" evidence="3">
    <location>
        <begin position="1092"/>
        <end position="1193"/>
    </location>
</feature>
<accession>A0A067PV60</accession>
<name>A0A067PV60_9AGAM</name>
<feature type="compositionally biased region" description="Pro residues" evidence="3">
    <location>
        <begin position="222"/>
        <end position="238"/>
    </location>
</feature>
<feature type="region of interest" description="Disordered" evidence="3">
    <location>
        <begin position="940"/>
        <end position="978"/>
    </location>
</feature>
<feature type="region of interest" description="Disordered" evidence="3">
    <location>
        <begin position="710"/>
        <end position="915"/>
    </location>
</feature>
<feature type="region of interest" description="Disordered" evidence="3">
    <location>
        <begin position="1500"/>
        <end position="1543"/>
    </location>
</feature>
<feature type="compositionally biased region" description="Pro residues" evidence="3">
    <location>
        <begin position="718"/>
        <end position="729"/>
    </location>
</feature>
<keyword evidence="6" id="KW-1185">Reference proteome</keyword>
<feature type="compositionally biased region" description="Pro residues" evidence="3">
    <location>
        <begin position="1501"/>
        <end position="1517"/>
    </location>
</feature>
<feature type="compositionally biased region" description="Gly residues" evidence="3">
    <location>
        <begin position="267"/>
        <end position="280"/>
    </location>
</feature>
<keyword evidence="2" id="KW-0131">Cell cycle</keyword>
<feature type="compositionally biased region" description="Basic and acidic residues" evidence="3">
    <location>
        <begin position="1142"/>
        <end position="1153"/>
    </location>
</feature>
<dbReference type="InParanoid" id="A0A067PV60"/>